<accession>A0A814IMA6</accession>
<dbReference type="FunFam" id="1.10.340.70:FF:000001">
    <property type="entry name" value="Retrovirus-related Pol polyprotein from transposon gypsy-like Protein"/>
    <property type="match status" value="1"/>
</dbReference>
<dbReference type="Pfam" id="PF17921">
    <property type="entry name" value="Integrase_H2C2"/>
    <property type="match status" value="1"/>
</dbReference>
<dbReference type="AlphaFoldDB" id="A0A814IMA6"/>
<evidence type="ECO:0000313" key="3">
    <source>
        <dbReference type="Proteomes" id="UP000663879"/>
    </source>
</evidence>
<dbReference type="EMBL" id="CAJNOC010004555">
    <property type="protein sequence ID" value="CAF1025880.1"/>
    <property type="molecule type" value="Genomic_DNA"/>
</dbReference>
<gene>
    <name evidence="2" type="ORF">OXX778_LOCUS17615</name>
</gene>
<comment type="caution">
    <text evidence="2">The sequence shown here is derived from an EMBL/GenBank/DDBJ whole genome shotgun (WGS) entry which is preliminary data.</text>
</comment>
<dbReference type="OrthoDB" id="425619at2759"/>
<dbReference type="PANTHER" id="PTHR37984">
    <property type="entry name" value="PROTEIN CBG26694"/>
    <property type="match status" value="1"/>
</dbReference>
<keyword evidence="3" id="KW-1185">Reference proteome</keyword>
<protein>
    <recommendedName>
        <fullName evidence="1">Integrase zinc-binding domain-containing protein</fullName>
    </recommendedName>
</protein>
<dbReference type="InterPro" id="IPR041588">
    <property type="entry name" value="Integrase_H2C2"/>
</dbReference>
<dbReference type="Proteomes" id="UP000663879">
    <property type="component" value="Unassembled WGS sequence"/>
</dbReference>
<evidence type="ECO:0000313" key="2">
    <source>
        <dbReference type="EMBL" id="CAF1025880.1"/>
    </source>
</evidence>
<proteinExistence type="predicted"/>
<evidence type="ECO:0000259" key="1">
    <source>
        <dbReference type="Pfam" id="PF17921"/>
    </source>
</evidence>
<dbReference type="PANTHER" id="PTHR37984:SF15">
    <property type="entry name" value="INTEGRASE CATALYTIC DOMAIN-CONTAINING PROTEIN"/>
    <property type="match status" value="1"/>
</dbReference>
<organism evidence="2 3">
    <name type="scientific">Brachionus calyciflorus</name>
    <dbReference type="NCBI Taxonomy" id="104777"/>
    <lineage>
        <taxon>Eukaryota</taxon>
        <taxon>Metazoa</taxon>
        <taxon>Spiralia</taxon>
        <taxon>Gnathifera</taxon>
        <taxon>Rotifera</taxon>
        <taxon>Eurotatoria</taxon>
        <taxon>Monogononta</taxon>
        <taxon>Pseudotrocha</taxon>
        <taxon>Ploima</taxon>
        <taxon>Brachionidae</taxon>
        <taxon>Brachionus</taxon>
    </lineage>
</organism>
<sequence length="206" mass="24440">MYKNERLKNKFQELANFDQSSRKHWKLLKKSENHQSDQESLFSLIYNDIEWNENQEIVEAFAENLESIFKNSIEIDVENYITKADNPFGKFEYITINEINEAIKTAKTRACPCVDEISNKTFKENNVLFRLRRQKNGKLFKQLVVPKELKLDILKMSHDNFTGAHLGQGKTWIKLNNRFYWPNSYQDTKNYVESCDVCSRIKILLQ</sequence>
<reference evidence="2" key="1">
    <citation type="submission" date="2021-02" db="EMBL/GenBank/DDBJ databases">
        <authorList>
            <person name="Nowell W R."/>
        </authorList>
    </citation>
    <scope>NUCLEOTIDE SEQUENCE</scope>
    <source>
        <strain evidence="2">Ploen Becks lab</strain>
    </source>
</reference>
<dbReference type="Gene3D" id="1.10.340.70">
    <property type="match status" value="1"/>
</dbReference>
<name>A0A814IMA6_9BILA</name>
<dbReference type="InterPro" id="IPR050951">
    <property type="entry name" value="Retrovirus_Pol_polyprotein"/>
</dbReference>
<feature type="domain" description="Integrase zinc-binding" evidence="1">
    <location>
        <begin position="145"/>
        <end position="202"/>
    </location>
</feature>